<comment type="caution">
    <text evidence="5">The sequence shown here is derived from an EMBL/GenBank/DDBJ whole genome shotgun (WGS) entry which is preliminary data.</text>
</comment>
<gene>
    <name evidence="5" type="ORF">HGA03_17985</name>
</gene>
<feature type="domain" description="Bacterial Ig-like" evidence="4">
    <location>
        <begin position="7"/>
        <end position="51"/>
    </location>
</feature>
<dbReference type="NCBIfam" id="NF033510">
    <property type="entry name" value="Ca_tandemer"/>
    <property type="match status" value="2"/>
</dbReference>
<evidence type="ECO:0000313" key="6">
    <source>
        <dbReference type="Proteomes" id="UP000581206"/>
    </source>
</evidence>
<feature type="compositionally biased region" description="Acidic residues" evidence="1">
    <location>
        <begin position="1"/>
        <end position="10"/>
    </location>
</feature>
<dbReference type="AlphaFoldDB" id="A0A7X6KYL0"/>
<feature type="region of interest" description="Disordered" evidence="1">
    <location>
        <begin position="378"/>
        <end position="398"/>
    </location>
</feature>
<evidence type="ECO:0000313" key="5">
    <source>
        <dbReference type="EMBL" id="NKY24553.1"/>
    </source>
</evidence>
<evidence type="ECO:0000256" key="1">
    <source>
        <dbReference type="SAM" id="MobiDB-lite"/>
    </source>
</evidence>
<reference evidence="5 6" key="1">
    <citation type="submission" date="2020-04" db="EMBL/GenBank/DDBJ databases">
        <title>MicrobeNet Type strains.</title>
        <authorList>
            <person name="Nicholson A.C."/>
        </authorList>
    </citation>
    <scope>NUCLEOTIDE SEQUENCE [LARGE SCALE GENOMIC DNA]</scope>
    <source>
        <strain evidence="5 6">ATCC BAA-788</strain>
    </source>
</reference>
<keyword evidence="6" id="KW-1185">Reference proteome</keyword>
<dbReference type="RefSeq" id="WP_247602277.1">
    <property type="nucleotide sequence ID" value="NZ_JAAXOX010000018.1"/>
</dbReference>
<dbReference type="Pfam" id="PF17936">
    <property type="entry name" value="Big_6"/>
    <property type="match status" value="4"/>
</dbReference>
<dbReference type="GO" id="GO:0005975">
    <property type="term" value="P:carbohydrate metabolic process"/>
    <property type="evidence" value="ECO:0007669"/>
    <property type="project" value="UniProtKB-ARBA"/>
</dbReference>
<feature type="non-terminal residue" evidence="5">
    <location>
        <position position="1"/>
    </location>
</feature>
<evidence type="ECO:0008006" key="7">
    <source>
        <dbReference type="Google" id="ProtNLM"/>
    </source>
</evidence>
<evidence type="ECO:0000259" key="3">
    <source>
        <dbReference type="Pfam" id="PF17936"/>
    </source>
</evidence>
<name>A0A7X6KYL0_9CELL</name>
<protein>
    <recommendedName>
        <fullName evidence="7">Gram-positive cocci surface proteins LPxTG domain-containing protein</fullName>
    </recommendedName>
</protein>
<keyword evidence="2" id="KW-1133">Transmembrane helix</keyword>
<evidence type="ECO:0000259" key="4">
    <source>
        <dbReference type="Pfam" id="PF19077"/>
    </source>
</evidence>
<feature type="domain" description="Bacterial Ig" evidence="3">
    <location>
        <begin position="138"/>
        <end position="217"/>
    </location>
</feature>
<dbReference type="InterPro" id="IPR041498">
    <property type="entry name" value="Big_6"/>
</dbReference>
<keyword evidence="2" id="KW-0812">Transmembrane</keyword>
<dbReference type="Proteomes" id="UP000581206">
    <property type="component" value="Unassembled WGS sequence"/>
</dbReference>
<feature type="region of interest" description="Disordered" evidence="1">
    <location>
        <begin position="70"/>
        <end position="142"/>
    </location>
</feature>
<feature type="domain" description="Bacterial Ig" evidence="3">
    <location>
        <begin position="230"/>
        <end position="299"/>
    </location>
</feature>
<dbReference type="InterPro" id="IPR044016">
    <property type="entry name" value="Big_13"/>
</dbReference>
<feature type="domain" description="Bacterial Ig" evidence="3">
    <location>
        <begin position="312"/>
        <end position="383"/>
    </location>
</feature>
<feature type="transmembrane region" description="Helical" evidence="2">
    <location>
        <begin position="570"/>
        <end position="590"/>
    </location>
</feature>
<feature type="region of interest" description="Disordered" evidence="1">
    <location>
        <begin position="1"/>
        <end position="26"/>
    </location>
</feature>
<dbReference type="EMBL" id="JAAXOX010000018">
    <property type="protein sequence ID" value="NKY24553.1"/>
    <property type="molecule type" value="Genomic_DNA"/>
</dbReference>
<sequence length="597" mass="60515">EEPIEGEWENEGGGKWTFTPTTPLPEGETAEVVVTDPAGNESEAAPVVVDTTKPDAAVVPPTKGEVVEVEGVEEGATPSIRDKETEEPIEGEWENEGGGKWTFTPTTPLPEGETAEVVVTDPAGNESEPTPVPVDRTAPDAPVLNPTNGSAITGTAEKDSTVVLTDPAGTVLCTVLAHAVTGEFRCAFDPALEHGLTVTAVAVDAARNVSDPASVIVDTTVPPAPKLRPTNGTVVSGTTLPGATVVLSVVTTGKSLGSAVANASGEFSAPFDPALADGTVVGAIAVVATGNRSEQSMVIVDAVRPDAPVLKPSNGTHVSGTAEPATTVTLTAPDGNVLCVVTANARTGEFRCGFDPALADGLVVTAVATDAAGNVSDPASVTVDAVSPEPPKVDETEGETITGCAEAGGTVNVYDSEGNLIGTGTADEDCRFEIVLRPPQGPGSEIEIEVVDEAGNVSERIRITVKRQVVVTLSADQVTAGDSVTVTATGLAGNESAEVWLHSTPVRLVTALTDADGSVQVTVTVPADVTAGEHTVVVKGLESRAEGSAPLRVTAPVVSPVVLAITGGEALTGLAGAAALLLLGAVLLRVRRRRQES</sequence>
<feature type="domain" description="Bacterial Ig" evidence="3">
    <location>
        <begin position="388"/>
        <end position="466"/>
    </location>
</feature>
<accession>A0A7X6KYL0</accession>
<keyword evidence="2" id="KW-0472">Membrane</keyword>
<evidence type="ECO:0000256" key="2">
    <source>
        <dbReference type="SAM" id="Phobius"/>
    </source>
</evidence>
<proteinExistence type="predicted"/>
<dbReference type="Pfam" id="PF19077">
    <property type="entry name" value="Big_13"/>
    <property type="match status" value="1"/>
</dbReference>
<dbReference type="InterPro" id="IPR013783">
    <property type="entry name" value="Ig-like_fold"/>
</dbReference>
<organism evidence="5 6">
    <name type="scientific">Cellulomonas denverensis</name>
    <dbReference type="NCBI Taxonomy" id="264297"/>
    <lineage>
        <taxon>Bacteria</taxon>
        <taxon>Bacillati</taxon>
        <taxon>Actinomycetota</taxon>
        <taxon>Actinomycetes</taxon>
        <taxon>Micrococcales</taxon>
        <taxon>Cellulomonadaceae</taxon>
        <taxon>Cellulomonas</taxon>
    </lineage>
</organism>
<dbReference type="Gene3D" id="2.60.40.10">
    <property type="entry name" value="Immunoglobulins"/>
    <property type="match status" value="6"/>
</dbReference>